<proteinExistence type="predicted"/>
<organism evidence="2 3">
    <name type="scientific">Marinobacter guineae</name>
    <dbReference type="NCBI Taxonomy" id="432303"/>
    <lineage>
        <taxon>Bacteria</taxon>
        <taxon>Pseudomonadati</taxon>
        <taxon>Pseudomonadota</taxon>
        <taxon>Gammaproteobacteria</taxon>
        <taxon>Pseudomonadales</taxon>
        <taxon>Marinobacteraceae</taxon>
        <taxon>Marinobacter</taxon>
    </lineage>
</organism>
<dbReference type="AlphaFoldDB" id="A0A2G1VHL4"/>
<dbReference type="RefSeq" id="WP_099616332.1">
    <property type="nucleotide sequence ID" value="NZ_KZ319339.1"/>
</dbReference>
<comment type="caution">
    <text evidence="2">The sequence shown here is derived from an EMBL/GenBank/DDBJ whole genome shotgun (WGS) entry which is preliminary data.</text>
</comment>
<dbReference type="Proteomes" id="UP000229044">
    <property type="component" value="Unassembled WGS sequence"/>
</dbReference>
<evidence type="ECO:0000256" key="1">
    <source>
        <dbReference type="SAM" id="Phobius"/>
    </source>
</evidence>
<dbReference type="OrthoDB" id="9156649at2"/>
<accession>A0A2G1VHL4</accession>
<keyword evidence="1" id="KW-0472">Membrane</keyword>
<sequence>MPHVLAIIVLTVTGGVLVIAGLMFFLRPRWLLDWLKGMAVFGLILVGLYSLVLAVNLAGYQTLGGMQTVATISTQREAEQIWRVTLQVEGSAPNERTLRGDQWQMDARIIRFTGPVRWLGIAPAYRLESLSGRYTSLEQERTAPRTVIGLSEKNWPDLWQLDRKFNFPFVEGVSGNATFMPMRDGATFDVRISTSGLVAVPVNDQAREAVQFWDQ</sequence>
<keyword evidence="3" id="KW-1185">Reference proteome</keyword>
<keyword evidence="1" id="KW-0812">Transmembrane</keyword>
<keyword evidence="1" id="KW-1133">Transmembrane helix</keyword>
<evidence type="ECO:0000313" key="3">
    <source>
        <dbReference type="Proteomes" id="UP000229044"/>
    </source>
</evidence>
<dbReference type="EMBL" id="NTFI01000001">
    <property type="protein sequence ID" value="PHQ26248.1"/>
    <property type="molecule type" value="Genomic_DNA"/>
</dbReference>
<evidence type="ECO:0000313" key="2">
    <source>
        <dbReference type="EMBL" id="PHQ26248.1"/>
    </source>
</evidence>
<feature type="transmembrane region" description="Helical" evidence="1">
    <location>
        <begin position="6"/>
        <end position="26"/>
    </location>
</feature>
<reference evidence="2 3" key="1">
    <citation type="submission" date="2017-09" db="EMBL/GenBank/DDBJ databases">
        <title>The draft genome sequences of Marinobacter guineae M3B.</title>
        <authorList>
            <person name="Cao J."/>
        </authorList>
    </citation>
    <scope>NUCLEOTIDE SEQUENCE [LARGE SCALE GENOMIC DNA]</scope>
    <source>
        <strain evidence="2 3">M3B</strain>
    </source>
</reference>
<protein>
    <submittedName>
        <fullName evidence="2">Multidrug transporter</fullName>
    </submittedName>
</protein>
<feature type="transmembrane region" description="Helical" evidence="1">
    <location>
        <begin position="38"/>
        <end position="60"/>
    </location>
</feature>
<name>A0A2G1VHL4_9GAMM</name>
<gene>
    <name evidence="2" type="ORF">CLH62_01200</name>
</gene>